<reference evidence="1 2" key="1">
    <citation type="submission" date="2019-12" db="EMBL/GenBank/DDBJ databases">
        <authorList>
            <person name="Yang R."/>
        </authorList>
    </citation>
    <scope>NUCLEOTIDE SEQUENCE [LARGE SCALE GENOMIC DNA]</scope>
    <source>
        <strain evidence="1 2">DONG20-135</strain>
    </source>
</reference>
<accession>A0A6N8U7X4</accession>
<reference evidence="1 2" key="2">
    <citation type="submission" date="2020-01" db="EMBL/GenBank/DDBJ databases">
        <title>Clostridiaceae sp. nov. isolated from the gut of human by culturomics.</title>
        <authorList>
            <person name="Chang Y."/>
        </authorList>
    </citation>
    <scope>NUCLEOTIDE SEQUENCE [LARGE SCALE GENOMIC DNA]</scope>
    <source>
        <strain evidence="1 2">DONG20-135</strain>
    </source>
</reference>
<dbReference type="Gene3D" id="3.40.50.720">
    <property type="entry name" value="NAD(P)-binding Rossmann-like Domain"/>
    <property type="match status" value="1"/>
</dbReference>
<dbReference type="InterPro" id="IPR036291">
    <property type="entry name" value="NAD(P)-bd_dom_sf"/>
</dbReference>
<dbReference type="RefSeq" id="WP_160625329.1">
    <property type="nucleotide sequence ID" value="NZ_WUUQ01000002.1"/>
</dbReference>
<evidence type="ECO:0000313" key="2">
    <source>
        <dbReference type="Proteomes" id="UP000434036"/>
    </source>
</evidence>
<evidence type="ECO:0000313" key="1">
    <source>
        <dbReference type="EMBL" id="MXQ73930.1"/>
    </source>
</evidence>
<dbReference type="Proteomes" id="UP000434036">
    <property type="component" value="Unassembled WGS sequence"/>
</dbReference>
<keyword evidence="2" id="KW-1185">Reference proteome</keyword>
<dbReference type="AlphaFoldDB" id="A0A6N8U7X4"/>
<protein>
    <recommendedName>
        <fullName evidence="3">Dipicolinate synthase subunit A</fullName>
    </recommendedName>
</protein>
<dbReference type="SUPFAM" id="SSF51735">
    <property type="entry name" value="NAD(P)-binding Rossmann-fold domains"/>
    <property type="match status" value="1"/>
</dbReference>
<sequence length="257" mass="28605">MKIAVVNSDQRMQAVYFNLCKTYDTYLINEFTNMDKLTIPDVLVLPMFGPDDKGIMTIKGQQLAIPMSFWASLGDHTKVFCGLPNAFIKELAYDCDFYMEHARLIEQNAVLTAEGTLCLLIDHTAKSIKDCQVDVIGYGTCGKEIVKWLKALEVPTRIVRRVCQGEPDSISIDEWKAEGCGDVIINTAPAKIIDRRLMESWNPSPLIIDIASGALIDEKDAMLCGIQLIKAKALPAIYAWKSAGNIIAETIREELKS</sequence>
<dbReference type="EMBL" id="WUUQ01000002">
    <property type="protein sequence ID" value="MXQ73930.1"/>
    <property type="molecule type" value="Genomic_DNA"/>
</dbReference>
<name>A0A6N8U7X4_9FIRM</name>
<proteinExistence type="predicted"/>
<organism evidence="1 2">
    <name type="scientific">Copranaerobaculum intestinale</name>
    <dbReference type="NCBI Taxonomy" id="2692629"/>
    <lineage>
        <taxon>Bacteria</taxon>
        <taxon>Bacillati</taxon>
        <taxon>Bacillota</taxon>
        <taxon>Erysipelotrichia</taxon>
        <taxon>Erysipelotrichales</taxon>
        <taxon>Erysipelotrichaceae</taxon>
        <taxon>Copranaerobaculum</taxon>
    </lineage>
</organism>
<comment type="caution">
    <text evidence="1">The sequence shown here is derived from an EMBL/GenBank/DDBJ whole genome shotgun (WGS) entry which is preliminary data.</text>
</comment>
<gene>
    <name evidence="1" type="ORF">GSF08_08250</name>
</gene>
<evidence type="ECO:0008006" key="3">
    <source>
        <dbReference type="Google" id="ProtNLM"/>
    </source>
</evidence>